<accession>A0A7L5E2N2</accession>
<dbReference type="PROSITE" id="PS00194">
    <property type="entry name" value="THIOREDOXIN_1"/>
    <property type="match status" value="1"/>
</dbReference>
<dbReference type="GO" id="GO:0016491">
    <property type="term" value="F:oxidoreductase activity"/>
    <property type="evidence" value="ECO:0007669"/>
    <property type="project" value="InterPro"/>
</dbReference>
<dbReference type="Proteomes" id="UP000503278">
    <property type="component" value="Chromosome"/>
</dbReference>
<evidence type="ECO:0000256" key="3">
    <source>
        <dbReference type="ARBA" id="ARBA00023157"/>
    </source>
</evidence>
<keyword evidence="5" id="KW-0732">Signal</keyword>
<evidence type="ECO:0000256" key="5">
    <source>
        <dbReference type="SAM" id="SignalP"/>
    </source>
</evidence>
<dbReference type="InterPro" id="IPR050553">
    <property type="entry name" value="Thioredoxin_ResA/DsbE_sf"/>
</dbReference>
<dbReference type="InterPro" id="IPR036249">
    <property type="entry name" value="Thioredoxin-like_sf"/>
</dbReference>
<dbReference type="GO" id="GO:0030313">
    <property type="term" value="C:cell envelope"/>
    <property type="evidence" value="ECO:0007669"/>
    <property type="project" value="UniProtKB-SubCell"/>
</dbReference>
<dbReference type="GO" id="GO:0017004">
    <property type="term" value="P:cytochrome complex assembly"/>
    <property type="evidence" value="ECO:0007669"/>
    <property type="project" value="UniProtKB-KW"/>
</dbReference>
<dbReference type="PANTHER" id="PTHR42852:SF6">
    <property type="entry name" value="THIOL:DISULFIDE INTERCHANGE PROTEIN DSBE"/>
    <property type="match status" value="1"/>
</dbReference>
<dbReference type="SUPFAM" id="SSF52833">
    <property type="entry name" value="Thioredoxin-like"/>
    <property type="match status" value="1"/>
</dbReference>
<evidence type="ECO:0000313" key="7">
    <source>
        <dbReference type="EMBL" id="QJD97395.1"/>
    </source>
</evidence>
<keyword evidence="3" id="KW-1015">Disulfide bond</keyword>
<dbReference type="KEGG" id="mrob:HH214_16720"/>
<proteinExistence type="predicted"/>
<evidence type="ECO:0000259" key="6">
    <source>
        <dbReference type="PROSITE" id="PS51352"/>
    </source>
</evidence>
<dbReference type="Pfam" id="PF14289">
    <property type="entry name" value="DUF4369"/>
    <property type="match status" value="1"/>
</dbReference>
<dbReference type="PANTHER" id="PTHR42852">
    <property type="entry name" value="THIOL:DISULFIDE INTERCHANGE PROTEIN DSBE"/>
    <property type="match status" value="1"/>
</dbReference>
<feature type="signal peptide" evidence="5">
    <location>
        <begin position="1"/>
        <end position="18"/>
    </location>
</feature>
<evidence type="ECO:0000256" key="1">
    <source>
        <dbReference type="ARBA" id="ARBA00004196"/>
    </source>
</evidence>
<dbReference type="InterPro" id="IPR017937">
    <property type="entry name" value="Thioredoxin_CS"/>
</dbReference>
<protein>
    <submittedName>
        <fullName evidence="7">AhpC/TSA family protein</fullName>
    </submittedName>
</protein>
<dbReference type="InterPro" id="IPR000866">
    <property type="entry name" value="AhpC/TSA"/>
</dbReference>
<gene>
    <name evidence="7" type="ORF">HH214_16720</name>
</gene>
<dbReference type="Pfam" id="PF00578">
    <property type="entry name" value="AhpC-TSA"/>
    <property type="match status" value="1"/>
</dbReference>
<dbReference type="EMBL" id="CP051682">
    <property type="protein sequence ID" value="QJD97395.1"/>
    <property type="molecule type" value="Genomic_DNA"/>
</dbReference>
<comment type="subcellular location">
    <subcellularLocation>
        <location evidence="1">Cell envelope</location>
    </subcellularLocation>
</comment>
<keyword evidence="8" id="KW-1185">Reference proteome</keyword>
<dbReference type="InterPro" id="IPR013766">
    <property type="entry name" value="Thioredoxin_domain"/>
</dbReference>
<dbReference type="RefSeq" id="WP_169609535.1">
    <property type="nucleotide sequence ID" value="NZ_CP051682.1"/>
</dbReference>
<dbReference type="PROSITE" id="PS51352">
    <property type="entry name" value="THIOREDOXIN_2"/>
    <property type="match status" value="1"/>
</dbReference>
<reference evidence="7 8" key="1">
    <citation type="submission" date="2020-04" db="EMBL/GenBank/DDBJ databases">
        <title>Genome sequencing of novel species.</title>
        <authorList>
            <person name="Heo J."/>
            <person name="Kim S.-J."/>
            <person name="Kim J.-S."/>
            <person name="Hong S.-B."/>
            <person name="Kwon S.-W."/>
        </authorList>
    </citation>
    <scope>NUCLEOTIDE SEQUENCE [LARGE SCALE GENOMIC DNA]</scope>
    <source>
        <strain evidence="7 8">F39-2</strain>
    </source>
</reference>
<dbReference type="InterPro" id="IPR025380">
    <property type="entry name" value="DUF4369"/>
</dbReference>
<dbReference type="Gene3D" id="3.40.30.10">
    <property type="entry name" value="Glutaredoxin"/>
    <property type="match status" value="1"/>
</dbReference>
<organism evidence="7 8">
    <name type="scientific">Mucilaginibacter robiniae</name>
    <dbReference type="NCBI Taxonomy" id="2728022"/>
    <lineage>
        <taxon>Bacteria</taxon>
        <taxon>Pseudomonadati</taxon>
        <taxon>Bacteroidota</taxon>
        <taxon>Sphingobacteriia</taxon>
        <taxon>Sphingobacteriales</taxon>
        <taxon>Sphingobacteriaceae</taxon>
        <taxon>Mucilaginibacter</taxon>
    </lineage>
</organism>
<feature type="chain" id="PRO_5029489088" evidence="5">
    <location>
        <begin position="19"/>
        <end position="384"/>
    </location>
</feature>
<keyword evidence="4" id="KW-0676">Redox-active center</keyword>
<name>A0A7L5E2N2_9SPHI</name>
<evidence type="ECO:0000256" key="2">
    <source>
        <dbReference type="ARBA" id="ARBA00022748"/>
    </source>
</evidence>
<dbReference type="CDD" id="cd02966">
    <property type="entry name" value="TlpA_like_family"/>
    <property type="match status" value="1"/>
</dbReference>
<feature type="domain" description="Thioredoxin" evidence="6">
    <location>
        <begin position="235"/>
        <end position="382"/>
    </location>
</feature>
<evidence type="ECO:0000256" key="4">
    <source>
        <dbReference type="ARBA" id="ARBA00023284"/>
    </source>
</evidence>
<dbReference type="GO" id="GO:0016209">
    <property type="term" value="F:antioxidant activity"/>
    <property type="evidence" value="ECO:0007669"/>
    <property type="project" value="InterPro"/>
</dbReference>
<sequence>MKKLILTALATVPALAFAQTGKFTVKGKLGSNITAPAKAYLQYRKDGQTIMDSAVVNKGTFEFTGATSTAPMQAYVLLNQAGNGMARVRDYQSIYLENGTINITSKDSLKNAEVTGTPTNMDNEAFSKANKPVQDIYTAMEAKQKAATPEQRNSAAFKAEMEAMDASADEQSNKIGLAFIKAHPKSIISLNQLRNLAYGEDYNAIAPLYNSLSPDLKNSESGKKFGEQLAGMKNVALGATATDFALADTSGKMVKLSSFRGKYLLVDLWASWCGPCRAENPHVVEAYNKYKTKNFTILGVSLDRPNAKDKWLAAIHKDGLAWTQVSDLKFWDSEVAHLYGVQAIPQNFLLDPNGKVIAKNLRGAKLDAKLAEIFSKGETAKAEE</sequence>
<keyword evidence="2" id="KW-0201">Cytochrome c-type biogenesis</keyword>
<dbReference type="AlphaFoldDB" id="A0A7L5E2N2"/>
<evidence type="ECO:0000313" key="8">
    <source>
        <dbReference type="Proteomes" id="UP000503278"/>
    </source>
</evidence>